<organism evidence="2 3">
    <name type="scientific">Halteria grandinella</name>
    <dbReference type="NCBI Taxonomy" id="5974"/>
    <lineage>
        <taxon>Eukaryota</taxon>
        <taxon>Sar</taxon>
        <taxon>Alveolata</taxon>
        <taxon>Ciliophora</taxon>
        <taxon>Intramacronucleata</taxon>
        <taxon>Spirotrichea</taxon>
        <taxon>Stichotrichia</taxon>
        <taxon>Sporadotrichida</taxon>
        <taxon>Halteriidae</taxon>
        <taxon>Halteria</taxon>
    </lineage>
</organism>
<dbReference type="AlphaFoldDB" id="A0A8J8SXZ1"/>
<sequence>MSHNEKKKVPKRFMSSIHVFKKSFLYKNDTNFDKNLQTAQVIDTTFDLPKINLPQRYLLVDSVPVESGEMHTIQGGKLIYFGCAILGLAISQGVIVVSIQLNNYADQAFNELHQYGQIYGGKGTLCVLRGDKIGYFTHNEGAILQVKFHSSGILGSINSDGSFTTFSLSTNLQVKCKIQIKKQQLNCFDWIQQITALGDQDGNVYIVKLLDNSYEIMNFLEQYHNGIVKDLQFYFHNDNDNPLLLSGGYDGNIKIINPMNESLIFDKHISSKGVTQVKWDVGGKFIIIINDDPNQRALMFTFFSIIKKDSQQSLQYVEKRMISPLAGNDLTQVIYLCKLVLWYEQSP</sequence>
<dbReference type="Proteomes" id="UP000785679">
    <property type="component" value="Unassembled WGS sequence"/>
</dbReference>
<dbReference type="InterPro" id="IPR036322">
    <property type="entry name" value="WD40_repeat_dom_sf"/>
</dbReference>
<dbReference type="Gene3D" id="2.130.10.10">
    <property type="entry name" value="YVTN repeat-like/Quinoprotein amine dehydrogenase"/>
    <property type="match status" value="1"/>
</dbReference>
<keyword evidence="1" id="KW-0472">Membrane</keyword>
<reference evidence="2" key="1">
    <citation type="submission" date="2019-06" db="EMBL/GenBank/DDBJ databases">
        <authorList>
            <person name="Zheng W."/>
        </authorList>
    </citation>
    <scope>NUCLEOTIDE SEQUENCE</scope>
    <source>
        <strain evidence="2">QDHG01</strain>
    </source>
</reference>
<protein>
    <submittedName>
        <fullName evidence="2">Uncharacterized protein</fullName>
    </submittedName>
</protein>
<feature type="transmembrane region" description="Helical" evidence="1">
    <location>
        <begin position="78"/>
        <end position="101"/>
    </location>
</feature>
<evidence type="ECO:0000256" key="1">
    <source>
        <dbReference type="SAM" id="Phobius"/>
    </source>
</evidence>
<name>A0A8J8SXZ1_HALGN</name>
<keyword evidence="3" id="KW-1185">Reference proteome</keyword>
<dbReference type="InterPro" id="IPR015943">
    <property type="entry name" value="WD40/YVTN_repeat-like_dom_sf"/>
</dbReference>
<comment type="caution">
    <text evidence="2">The sequence shown here is derived from an EMBL/GenBank/DDBJ whole genome shotgun (WGS) entry which is preliminary data.</text>
</comment>
<evidence type="ECO:0000313" key="3">
    <source>
        <dbReference type="Proteomes" id="UP000785679"/>
    </source>
</evidence>
<keyword evidence="1" id="KW-1133">Transmembrane helix</keyword>
<accession>A0A8J8SXZ1</accession>
<dbReference type="OrthoDB" id="290511at2759"/>
<dbReference type="SUPFAM" id="SSF50978">
    <property type="entry name" value="WD40 repeat-like"/>
    <property type="match status" value="1"/>
</dbReference>
<dbReference type="EMBL" id="RRYP01016532">
    <property type="protein sequence ID" value="TNV74989.1"/>
    <property type="molecule type" value="Genomic_DNA"/>
</dbReference>
<proteinExistence type="predicted"/>
<evidence type="ECO:0000313" key="2">
    <source>
        <dbReference type="EMBL" id="TNV74989.1"/>
    </source>
</evidence>
<gene>
    <name evidence="2" type="ORF">FGO68_gene12248</name>
</gene>
<keyword evidence="1" id="KW-0812">Transmembrane</keyword>